<feature type="region of interest" description="Disordered" evidence="1">
    <location>
        <begin position="54"/>
        <end position="86"/>
    </location>
</feature>
<protein>
    <submittedName>
        <fullName evidence="3">Uncharacterized protein</fullName>
    </submittedName>
</protein>
<evidence type="ECO:0000313" key="4">
    <source>
        <dbReference type="Proteomes" id="UP000193409"/>
    </source>
</evidence>
<keyword evidence="2" id="KW-0812">Transmembrane</keyword>
<evidence type="ECO:0000313" key="3">
    <source>
        <dbReference type="EMBL" id="SLN47896.1"/>
    </source>
</evidence>
<name>A0A1Y5SW33_9RHOB</name>
<accession>A0A1Y5SW33</accession>
<feature type="compositionally biased region" description="Basic and acidic residues" evidence="1">
    <location>
        <begin position="54"/>
        <end position="68"/>
    </location>
</feature>
<dbReference type="Proteomes" id="UP000193409">
    <property type="component" value="Unassembled WGS sequence"/>
</dbReference>
<feature type="transmembrane region" description="Helical" evidence="2">
    <location>
        <begin position="6"/>
        <end position="25"/>
    </location>
</feature>
<gene>
    <name evidence="3" type="ORF">PSA7680_02462</name>
</gene>
<evidence type="ECO:0000256" key="1">
    <source>
        <dbReference type="SAM" id="MobiDB-lite"/>
    </source>
</evidence>
<dbReference type="RefSeq" id="WP_085869012.1">
    <property type="nucleotide sequence ID" value="NZ_FWFQ01000017.1"/>
</dbReference>
<reference evidence="3 4" key="1">
    <citation type="submission" date="2017-03" db="EMBL/GenBank/DDBJ databases">
        <authorList>
            <person name="Afonso C.L."/>
            <person name="Miller P.J."/>
            <person name="Scott M.A."/>
            <person name="Spackman E."/>
            <person name="Goraichik I."/>
            <person name="Dimitrov K.M."/>
            <person name="Suarez D.L."/>
            <person name="Swayne D.E."/>
        </authorList>
    </citation>
    <scope>NUCLEOTIDE SEQUENCE [LARGE SCALE GENOMIC DNA]</scope>
    <source>
        <strain evidence="3 4">CECT 7680</strain>
    </source>
</reference>
<keyword evidence="2" id="KW-0472">Membrane</keyword>
<sequence length="86" mass="9475">MSWLPDIITLILGLIVGIGGTWKLAKTSGRREGQKEAETKAEAARLQNYVETRERIDEADRKPLDGDGARSWLRDFSSGGDAGSER</sequence>
<keyword evidence="4" id="KW-1185">Reference proteome</keyword>
<proteinExistence type="predicted"/>
<evidence type="ECO:0000256" key="2">
    <source>
        <dbReference type="SAM" id="Phobius"/>
    </source>
</evidence>
<dbReference type="AlphaFoldDB" id="A0A1Y5SW33"/>
<organism evidence="3 4">
    <name type="scientific">Pseudoruegeria aquimaris</name>
    <dbReference type="NCBI Taxonomy" id="393663"/>
    <lineage>
        <taxon>Bacteria</taxon>
        <taxon>Pseudomonadati</taxon>
        <taxon>Pseudomonadota</taxon>
        <taxon>Alphaproteobacteria</taxon>
        <taxon>Rhodobacterales</taxon>
        <taxon>Roseobacteraceae</taxon>
        <taxon>Pseudoruegeria</taxon>
    </lineage>
</organism>
<keyword evidence="2" id="KW-1133">Transmembrane helix</keyword>
<dbReference type="EMBL" id="FWFQ01000017">
    <property type="protein sequence ID" value="SLN47896.1"/>
    <property type="molecule type" value="Genomic_DNA"/>
</dbReference>